<dbReference type="PROSITE" id="PS50109">
    <property type="entry name" value="HIS_KIN"/>
    <property type="match status" value="1"/>
</dbReference>
<dbReference type="Pfam" id="PF00672">
    <property type="entry name" value="HAMP"/>
    <property type="match status" value="1"/>
</dbReference>
<dbReference type="Gene3D" id="1.10.287.130">
    <property type="match status" value="1"/>
</dbReference>
<proteinExistence type="predicted"/>
<comment type="caution">
    <text evidence="17">The sequence shown here is derived from an EMBL/GenBank/DDBJ whole genome shotgun (WGS) entry which is preliminary data.</text>
</comment>
<keyword evidence="18" id="KW-1185">Reference proteome</keyword>
<dbReference type="GO" id="GO:0016301">
    <property type="term" value="F:kinase activity"/>
    <property type="evidence" value="ECO:0007669"/>
    <property type="project" value="UniProtKB-KW"/>
</dbReference>
<feature type="transmembrane region" description="Helical" evidence="14">
    <location>
        <begin position="7"/>
        <end position="33"/>
    </location>
</feature>
<dbReference type="SUPFAM" id="SSF158472">
    <property type="entry name" value="HAMP domain-like"/>
    <property type="match status" value="1"/>
</dbReference>
<evidence type="ECO:0000256" key="9">
    <source>
        <dbReference type="ARBA" id="ARBA00022777"/>
    </source>
</evidence>
<feature type="transmembrane region" description="Helical" evidence="14">
    <location>
        <begin position="174"/>
        <end position="197"/>
    </location>
</feature>
<dbReference type="PROSITE" id="PS50885">
    <property type="entry name" value="HAMP"/>
    <property type="match status" value="1"/>
</dbReference>
<evidence type="ECO:0000256" key="4">
    <source>
        <dbReference type="ARBA" id="ARBA00022475"/>
    </source>
</evidence>
<evidence type="ECO:0000256" key="1">
    <source>
        <dbReference type="ARBA" id="ARBA00000085"/>
    </source>
</evidence>
<keyword evidence="8" id="KW-0547">Nucleotide-binding</keyword>
<evidence type="ECO:0000259" key="15">
    <source>
        <dbReference type="PROSITE" id="PS50109"/>
    </source>
</evidence>
<dbReference type="SMART" id="SM00304">
    <property type="entry name" value="HAMP"/>
    <property type="match status" value="1"/>
</dbReference>
<evidence type="ECO:0000256" key="3">
    <source>
        <dbReference type="ARBA" id="ARBA00012438"/>
    </source>
</evidence>
<dbReference type="InterPro" id="IPR050398">
    <property type="entry name" value="HssS/ArlS-like"/>
</dbReference>
<feature type="domain" description="Histidine kinase" evidence="15">
    <location>
        <begin position="266"/>
        <end position="486"/>
    </location>
</feature>
<dbReference type="PANTHER" id="PTHR45528:SF1">
    <property type="entry name" value="SENSOR HISTIDINE KINASE CPXA"/>
    <property type="match status" value="1"/>
</dbReference>
<evidence type="ECO:0000259" key="16">
    <source>
        <dbReference type="PROSITE" id="PS50885"/>
    </source>
</evidence>
<dbReference type="RefSeq" id="WP_326087638.1">
    <property type="nucleotide sequence ID" value="NZ_JARLKZ010000005.1"/>
</dbReference>
<dbReference type="SMART" id="SM00388">
    <property type="entry name" value="HisKA"/>
    <property type="match status" value="1"/>
</dbReference>
<dbReference type="EMBL" id="JARLKZ010000005">
    <property type="protein sequence ID" value="MEC0240197.1"/>
    <property type="molecule type" value="Genomic_DNA"/>
</dbReference>
<dbReference type="Pfam" id="PF02518">
    <property type="entry name" value="HATPase_c"/>
    <property type="match status" value="1"/>
</dbReference>
<dbReference type="Proteomes" id="UP001344632">
    <property type="component" value="Unassembled WGS sequence"/>
</dbReference>
<dbReference type="CDD" id="cd06225">
    <property type="entry name" value="HAMP"/>
    <property type="match status" value="1"/>
</dbReference>
<dbReference type="Pfam" id="PF00512">
    <property type="entry name" value="HisKA"/>
    <property type="match status" value="1"/>
</dbReference>
<dbReference type="CDD" id="cd00075">
    <property type="entry name" value="HATPase"/>
    <property type="match status" value="1"/>
</dbReference>
<dbReference type="InterPro" id="IPR004358">
    <property type="entry name" value="Sig_transdc_His_kin-like_C"/>
</dbReference>
<evidence type="ECO:0000256" key="11">
    <source>
        <dbReference type="ARBA" id="ARBA00022989"/>
    </source>
</evidence>
<comment type="catalytic activity">
    <reaction evidence="1">
        <text>ATP + protein L-histidine = ADP + protein N-phospho-L-histidine.</text>
        <dbReference type="EC" id="2.7.13.3"/>
    </reaction>
</comment>
<gene>
    <name evidence="17" type="ORF">P4H66_10090</name>
</gene>
<keyword evidence="4" id="KW-1003">Cell membrane</keyword>
<feature type="domain" description="HAMP" evidence="16">
    <location>
        <begin position="199"/>
        <end position="251"/>
    </location>
</feature>
<keyword evidence="9 17" id="KW-0418">Kinase</keyword>
<evidence type="ECO:0000313" key="17">
    <source>
        <dbReference type="EMBL" id="MEC0240197.1"/>
    </source>
</evidence>
<keyword evidence="7 14" id="KW-0812">Transmembrane</keyword>
<dbReference type="PRINTS" id="PR00344">
    <property type="entry name" value="BCTRLSENSOR"/>
</dbReference>
<comment type="subcellular location">
    <subcellularLocation>
        <location evidence="2">Cell membrane</location>
        <topology evidence="2">Multi-pass membrane protein</topology>
    </subcellularLocation>
</comment>
<evidence type="ECO:0000256" key="7">
    <source>
        <dbReference type="ARBA" id="ARBA00022692"/>
    </source>
</evidence>
<evidence type="ECO:0000256" key="6">
    <source>
        <dbReference type="ARBA" id="ARBA00022679"/>
    </source>
</evidence>
<sequence>MSIRIKLLLSYAAMLIIPLVITFFTAILLIVVFRGDLQTIREQYGAGAHRMFEDQHVEGIMKEMKRSVEKNPSILIDSNYLSDLDQELLSIKSNLIVRKDGRIIYTSPTLQQTDILDHLPAYDESGHVERDEPQRIGKQLISLGHFDFRFADQTPGTVIVVTALNPLVNFAQKFFPILFITSIVILILTNTLLTYFVSRSIIRPLHKLKIAMKRIEAGDLDFQVKPTSRDEIGELSVAFEQMRNQLQHSIHTQLQYEENRKELISNISHDLRTPLTAIRGYVDGLGDGIADTAVKRQKYIDIISSKAEEMDHLIDELFLYSKLDLNRLPFQFEIVDFHAFLWDLSEELEFDLGKQGIHYSSNISLEPETYVLIDRDKLKRVFANIIDNGLKYMDKTERTFHLRAFMTKNDVVIQMTDNGQGIEPDALPYVFERFYRADLSRNSHTGGSGLGLAITKQIMDGHEGTIQADSKVGESTCITMTLPLRNHKVGDQP</sequence>
<keyword evidence="12" id="KW-0902">Two-component regulatory system</keyword>
<keyword evidence="11 14" id="KW-1133">Transmembrane helix</keyword>
<organism evidence="17 18">
    <name type="scientific">Paenibacillus dokdonensis</name>
    <dbReference type="NCBI Taxonomy" id="2567944"/>
    <lineage>
        <taxon>Bacteria</taxon>
        <taxon>Bacillati</taxon>
        <taxon>Bacillota</taxon>
        <taxon>Bacilli</taxon>
        <taxon>Bacillales</taxon>
        <taxon>Paenibacillaceae</taxon>
        <taxon>Paenibacillus</taxon>
    </lineage>
</organism>
<reference evidence="17 18" key="1">
    <citation type="submission" date="2023-03" db="EMBL/GenBank/DDBJ databases">
        <title>Bacillus Genome Sequencing.</title>
        <authorList>
            <person name="Dunlap C."/>
        </authorList>
    </citation>
    <scope>NUCLEOTIDE SEQUENCE [LARGE SCALE GENOMIC DNA]</scope>
    <source>
        <strain evidence="17 18">BD-525</strain>
    </source>
</reference>
<evidence type="ECO:0000256" key="13">
    <source>
        <dbReference type="ARBA" id="ARBA00023136"/>
    </source>
</evidence>
<accession>A0ABU6GKD2</accession>
<evidence type="ECO:0000256" key="8">
    <source>
        <dbReference type="ARBA" id="ARBA00022741"/>
    </source>
</evidence>
<dbReference type="CDD" id="cd00082">
    <property type="entry name" value="HisKA"/>
    <property type="match status" value="1"/>
</dbReference>
<dbReference type="InterPro" id="IPR005467">
    <property type="entry name" value="His_kinase_dom"/>
</dbReference>
<keyword evidence="6" id="KW-0808">Transferase</keyword>
<evidence type="ECO:0000256" key="5">
    <source>
        <dbReference type="ARBA" id="ARBA00022553"/>
    </source>
</evidence>
<evidence type="ECO:0000256" key="12">
    <source>
        <dbReference type="ARBA" id="ARBA00023012"/>
    </source>
</evidence>
<dbReference type="InterPro" id="IPR003661">
    <property type="entry name" value="HisK_dim/P_dom"/>
</dbReference>
<dbReference type="EC" id="2.7.13.3" evidence="3"/>
<dbReference type="InterPro" id="IPR003660">
    <property type="entry name" value="HAMP_dom"/>
</dbReference>
<dbReference type="SUPFAM" id="SSF55874">
    <property type="entry name" value="ATPase domain of HSP90 chaperone/DNA topoisomerase II/histidine kinase"/>
    <property type="match status" value="1"/>
</dbReference>
<dbReference type="Gene3D" id="6.10.340.10">
    <property type="match status" value="1"/>
</dbReference>
<dbReference type="SMART" id="SM00387">
    <property type="entry name" value="HATPase_c"/>
    <property type="match status" value="1"/>
</dbReference>
<dbReference type="PANTHER" id="PTHR45528">
    <property type="entry name" value="SENSOR HISTIDINE KINASE CPXA"/>
    <property type="match status" value="1"/>
</dbReference>
<evidence type="ECO:0000313" key="18">
    <source>
        <dbReference type="Proteomes" id="UP001344632"/>
    </source>
</evidence>
<keyword evidence="10" id="KW-0067">ATP-binding</keyword>
<keyword evidence="13 14" id="KW-0472">Membrane</keyword>
<dbReference type="Gene3D" id="3.30.565.10">
    <property type="entry name" value="Histidine kinase-like ATPase, C-terminal domain"/>
    <property type="match status" value="1"/>
</dbReference>
<name>A0ABU6GKD2_9BACL</name>
<dbReference type="InterPro" id="IPR036097">
    <property type="entry name" value="HisK_dim/P_sf"/>
</dbReference>
<dbReference type="InterPro" id="IPR036890">
    <property type="entry name" value="HATPase_C_sf"/>
</dbReference>
<dbReference type="InterPro" id="IPR003594">
    <property type="entry name" value="HATPase_dom"/>
</dbReference>
<protein>
    <recommendedName>
        <fullName evidence="3">histidine kinase</fullName>
        <ecNumber evidence="3">2.7.13.3</ecNumber>
    </recommendedName>
</protein>
<keyword evidence="5" id="KW-0597">Phosphoprotein</keyword>
<dbReference type="SUPFAM" id="SSF47384">
    <property type="entry name" value="Homodimeric domain of signal transducing histidine kinase"/>
    <property type="match status" value="1"/>
</dbReference>
<evidence type="ECO:0000256" key="14">
    <source>
        <dbReference type="SAM" id="Phobius"/>
    </source>
</evidence>
<evidence type="ECO:0000256" key="10">
    <source>
        <dbReference type="ARBA" id="ARBA00022840"/>
    </source>
</evidence>
<evidence type="ECO:0000256" key="2">
    <source>
        <dbReference type="ARBA" id="ARBA00004651"/>
    </source>
</evidence>